<dbReference type="Proteomes" id="UP000218334">
    <property type="component" value="Unassembled WGS sequence"/>
</dbReference>
<reference evidence="2" key="1">
    <citation type="journal article" date="2017" name="Nat. Ecol. Evol.">
        <title>Genome expansion and lineage-specific genetic innovations in the forest pathogenic fungi Armillaria.</title>
        <authorList>
            <person name="Sipos G."/>
            <person name="Prasanna A.N."/>
            <person name="Walter M.C."/>
            <person name="O'Connor E."/>
            <person name="Balint B."/>
            <person name="Krizsan K."/>
            <person name="Kiss B."/>
            <person name="Hess J."/>
            <person name="Varga T."/>
            <person name="Slot J."/>
            <person name="Riley R."/>
            <person name="Boka B."/>
            <person name="Rigling D."/>
            <person name="Barry K."/>
            <person name="Lee J."/>
            <person name="Mihaltcheva S."/>
            <person name="LaButti K."/>
            <person name="Lipzen A."/>
            <person name="Waldron R."/>
            <person name="Moloney N.M."/>
            <person name="Sperisen C."/>
            <person name="Kredics L."/>
            <person name="Vagvoelgyi C."/>
            <person name="Patrignani A."/>
            <person name="Fitzpatrick D."/>
            <person name="Nagy I."/>
            <person name="Doyle S."/>
            <person name="Anderson J.B."/>
            <person name="Grigoriev I.V."/>
            <person name="Gueldener U."/>
            <person name="Muensterkoetter M."/>
            <person name="Nagy L.G."/>
        </authorList>
    </citation>
    <scope>NUCLEOTIDE SEQUENCE [LARGE SCALE GENOMIC DNA]</scope>
    <source>
        <strain evidence="2">28-4</strain>
    </source>
</reference>
<organism evidence="1 2">
    <name type="scientific">Armillaria solidipes</name>
    <dbReference type="NCBI Taxonomy" id="1076256"/>
    <lineage>
        <taxon>Eukaryota</taxon>
        <taxon>Fungi</taxon>
        <taxon>Dikarya</taxon>
        <taxon>Basidiomycota</taxon>
        <taxon>Agaricomycotina</taxon>
        <taxon>Agaricomycetes</taxon>
        <taxon>Agaricomycetidae</taxon>
        <taxon>Agaricales</taxon>
        <taxon>Marasmiineae</taxon>
        <taxon>Physalacriaceae</taxon>
        <taxon>Armillaria</taxon>
    </lineage>
</organism>
<accession>A0A2H3AR64</accession>
<gene>
    <name evidence="1" type="ORF">ARMSODRAFT_967085</name>
</gene>
<dbReference type="AlphaFoldDB" id="A0A2H3AR64"/>
<protein>
    <submittedName>
        <fullName evidence="1">Uncharacterized protein</fullName>
    </submittedName>
</protein>
<keyword evidence="2" id="KW-1185">Reference proteome</keyword>
<sequence>MTTAISDSSASYNSERVDNKSFPMFAMALQKQSMRSSPCLAFSYCDRTAFATTATPSSVYPFHLDP</sequence>
<name>A0A2H3AR64_9AGAR</name>
<evidence type="ECO:0000313" key="1">
    <source>
        <dbReference type="EMBL" id="PBK59234.1"/>
    </source>
</evidence>
<dbReference type="EMBL" id="KZ293509">
    <property type="protein sequence ID" value="PBK59234.1"/>
    <property type="molecule type" value="Genomic_DNA"/>
</dbReference>
<evidence type="ECO:0000313" key="2">
    <source>
        <dbReference type="Proteomes" id="UP000218334"/>
    </source>
</evidence>
<proteinExistence type="predicted"/>